<protein>
    <recommendedName>
        <fullName evidence="4">DUF416 family protein</fullName>
    </recommendedName>
</protein>
<accession>A0ABR8V2R1</accession>
<keyword evidence="3" id="KW-1185">Reference proteome</keyword>
<feature type="region of interest" description="Disordered" evidence="1">
    <location>
        <begin position="216"/>
        <end position="242"/>
    </location>
</feature>
<evidence type="ECO:0000256" key="1">
    <source>
        <dbReference type="SAM" id="MobiDB-lite"/>
    </source>
</evidence>
<organism evidence="2 3">
    <name type="scientific">Oerskovia gallyi</name>
    <dbReference type="NCBI Taxonomy" id="2762226"/>
    <lineage>
        <taxon>Bacteria</taxon>
        <taxon>Bacillati</taxon>
        <taxon>Actinomycetota</taxon>
        <taxon>Actinomycetes</taxon>
        <taxon>Micrococcales</taxon>
        <taxon>Cellulomonadaceae</taxon>
        <taxon>Oerskovia</taxon>
    </lineage>
</organism>
<dbReference type="EMBL" id="JACSQE010000007">
    <property type="protein sequence ID" value="MBD7998942.1"/>
    <property type="molecule type" value="Genomic_DNA"/>
</dbReference>
<evidence type="ECO:0000313" key="3">
    <source>
        <dbReference type="Proteomes" id="UP000633601"/>
    </source>
</evidence>
<name>A0ABR8V2R1_9CELL</name>
<sequence length="242" mass="26229">MLTTEQIDVLRGAGERLPLGRTNALALAAAHRTLPVYQAYSEGPFAATGHGLAHDAMVQAWRVLRARPGASREGLLRTVDDAVDLAQRDLESIHRADDFGLVEGLVVESVSAAVLALGSVVSGDRESAVGAMLAAIEVDLVWAEGRSDAEGGPVAFDDVLLHHGRQVRDVELLSRPSEADENILFRDLAMRAEREGMPYLVGMRQLLVARSDVAEDPVADPAPSVRDQHDRWTDTPFRSRAR</sequence>
<dbReference type="Proteomes" id="UP000633601">
    <property type="component" value="Unassembled WGS sequence"/>
</dbReference>
<evidence type="ECO:0008006" key="4">
    <source>
        <dbReference type="Google" id="ProtNLM"/>
    </source>
</evidence>
<comment type="caution">
    <text evidence="2">The sequence shown here is derived from an EMBL/GenBank/DDBJ whole genome shotgun (WGS) entry which is preliminary data.</text>
</comment>
<dbReference type="RefSeq" id="WP_191790620.1">
    <property type="nucleotide sequence ID" value="NZ_JACSQE010000007.1"/>
</dbReference>
<reference evidence="2 3" key="1">
    <citation type="submission" date="2020-08" db="EMBL/GenBank/DDBJ databases">
        <title>A Genomic Blueprint of the Chicken Gut Microbiome.</title>
        <authorList>
            <person name="Gilroy R."/>
            <person name="Ravi A."/>
            <person name="Getino M."/>
            <person name="Pursley I."/>
            <person name="Horton D.L."/>
            <person name="Alikhan N.-F."/>
            <person name="Baker D."/>
            <person name="Gharbi K."/>
            <person name="Hall N."/>
            <person name="Watson M."/>
            <person name="Adriaenssens E.M."/>
            <person name="Foster-Nyarko E."/>
            <person name="Jarju S."/>
            <person name="Secka A."/>
            <person name="Antonio M."/>
            <person name="Oren A."/>
            <person name="Chaudhuri R."/>
            <person name="La Ragione R.M."/>
            <person name="Hildebrand F."/>
            <person name="Pallen M.J."/>
        </authorList>
    </citation>
    <scope>NUCLEOTIDE SEQUENCE [LARGE SCALE GENOMIC DNA]</scope>
    <source>
        <strain evidence="2 3">Sa2CUA8</strain>
    </source>
</reference>
<proteinExistence type="predicted"/>
<evidence type="ECO:0000313" key="2">
    <source>
        <dbReference type="EMBL" id="MBD7998942.1"/>
    </source>
</evidence>
<gene>
    <name evidence="2" type="ORF">H9640_10300</name>
</gene>